<dbReference type="PANTHER" id="PTHR12149:SF8">
    <property type="entry name" value="PROTEIN-RIBULOSAMINE 3-KINASE"/>
    <property type="match status" value="1"/>
</dbReference>
<sequence>MNWSALSQVLSTEHGLNLHIETASPIGGGDIHQAFHVKTLDDTYFLKVNHTDSLPLFETEAHSLQAILDTGVLDVPKPLAYGIADGRAFLLLSYFHMVREGDDDQRGRDLALLHHQINDDKQFGWFEDNYIGHTLQKNPWHNDWISFYREARLLPQLELANTNGASNQLVDAGKRLADELPKFFQEYHPEASLLHGDLWGGNSAFLTTGEAVFFDPASYYGDRETDLAMTELFGGFSRAFYEGYNSVFPIDKGYQMRKPLYQLYHQLNHFNLFGGHYQQQSLHTIESLLKIPR</sequence>
<proteinExistence type="inferred from homology"/>
<keyword evidence="4" id="KW-1185">Reference proteome</keyword>
<dbReference type="SUPFAM" id="SSF56112">
    <property type="entry name" value="Protein kinase-like (PK-like)"/>
    <property type="match status" value="1"/>
</dbReference>
<evidence type="ECO:0000256" key="1">
    <source>
        <dbReference type="ARBA" id="ARBA00009460"/>
    </source>
</evidence>
<comment type="similarity">
    <text evidence="1 2">Belongs to the fructosamine kinase family.</text>
</comment>
<dbReference type="RefSeq" id="WP_029911797.1">
    <property type="nucleotide sequence ID" value="NZ_AP020335.1"/>
</dbReference>
<evidence type="ECO:0000256" key="2">
    <source>
        <dbReference type="PIRNR" id="PIRNR006221"/>
    </source>
</evidence>
<dbReference type="EMBL" id="JMIU01000001">
    <property type="protein sequence ID" value="KDN96180.1"/>
    <property type="molecule type" value="Genomic_DNA"/>
</dbReference>
<gene>
    <name evidence="3" type="ORF">EI16_07795</name>
</gene>
<name>A0A067A1I9_HYDMR</name>
<dbReference type="Gene3D" id="3.90.1200.10">
    <property type="match status" value="1"/>
</dbReference>
<dbReference type="PANTHER" id="PTHR12149">
    <property type="entry name" value="FRUCTOSAMINE 3 KINASE-RELATED PROTEIN"/>
    <property type="match status" value="1"/>
</dbReference>
<evidence type="ECO:0000313" key="4">
    <source>
        <dbReference type="Proteomes" id="UP000027341"/>
    </source>
</evidence>
<dbReference type="GO" id="GO:0016301">
    <property type="term" value="F:kinase activity"/>
    <property type="evidence" value="ECO:0007669"/>
    <property type="project" value="UniProtKB-UniRule"/>
</dbReference>
<dbReference type="AlphaFoldDB" id="A0A067A1I9"/>
<dbReference type="STRING" id="28885.EI16_07795"/>
<dbReference type="PIRSF" id="PIRSF006221">
    <property type="entry name" value="Ketosamine-3-kinase"/>
    <property type="match status" value="1"/>
</dbReference>
<evidence type="ECO:0008006" key="5">
    <source>
        <dbReference type="Google" id="ProtNLM"/>
    </source>
</evidence>
<keyword evidence="2" id="KW-0418">Kinase</keyword>
<dbReference type="InterPro" id="IPR011009">
    <property type="entry name" value="Kinase-like_dom_sf"/>
</dbReference>
<keyword evidence="2" id="KW-0808">Transferase</keyword>
<organism evidence="3 4">
    <name type="scientific">Hydrogenovibrio marinus</name>
    <dbReference type="NCBI Taxonomy" id="28885"/>
    <lineage>
        <taxon>Bacteria</taxon>
        <taxon>Pseudomonadati</taxon>
        <taxon>Pseudomonadota</taxon>
        <taxon>Gammaproteobacteria</taxon>
        <taxon>Thiotrichales</taxon>
        <taxon>Piscirickettsiaceae</taxon>
        <taxon>Hydrogenovibrio</taxon>
    </lineage>
</organism>
<reference evidence="3 4" key="1">
    <citation type="submission" date="2014-04" db="EMBL/GenBank/DDBJ databases">
        <title>Draft genome sequence of Hydrogenovibrio marinus MH-110, a model organism for aerobic H2 metabolism.</title>
        <authorList>
            <person name="Cha H.J."/>
            <person name="Jo B.H."/>
            <person name="Hwang B.H."/>
        </authorList>
    </citation>
    <scope>NUCLEOTIDE SEQUENCE [LARGE SCALE GENOMIC DNA]</scope>
    <source>
        <strain evidence="3 4">MH-110</strain>
    </source>
</reference>
<protein>
    <recommendedName>
        <fullName evidence="5">Fructosamine kinase</fullName>
    </recommendedName>
</protein>
<dbReference type="Gene3D" id="3.30.200.20">
    <property type="entry name" value="Phosphorylase Kinase, domain 1"/>
    <property type="match status" value="1"/>
</dbReference>
<dbReference type="Proteomes" id="UP000027341">
    <property type="component" value="Unassembled WGS sequence"/>
</dbReference>
<evidence type="ECO:0000313" key="3">
    <source>
        <dbReference type="EMBL" id="KDN96180.1"/>
    </source>
</evidence>
<dbReference type="InterPro" id="IPR016477">
    <property type="entry name" value="Fructo-/Ketosamine-3-kinase"/>
</dbReference>
<comment type="caution">
    <text evidence="3">The sequence shown here is derived from an EMBL/GenBank/DDBJ whole genome shotgun (WGS) entry which is preliminary data.</text>
</comment>
<dbReference type="Pfam" id="PF03881">
    <property type="entry name" value="Fructosamin_kin"/>
    <property type="match status" value="1"/>
</dbReference>
<accession>A0A067A1I9</accession>